<feature type="transmembrane region" description="Helical" evidence="7">
    <location>
        <begin position="286"/>
        <end position="308"/>
    </location>
</feature>
<evidence type="ECO:0000256" key="2">
    <source>
        <dbReference type="ARBA" id="ARBA00010737"/>
    </source>
</evidence>
<dbReference type="GO" id="GO:0016020">
    <property type="term" value="C:membrane"/>
    <property type="evidence" value="ECO:0007669"/>
    <property type="project" value="UniProtKB-SubCell"/>
</dbReference>
<feature type="transmembrane region" description="Helical" evidence="7">
    <location>
        <begin position="230"/>
        <end position="248"/>
    </location>
</feature>
<feature type="transmembrane region" description="Helical" evidence="7">
    <location>
        <begin position="192"/>
        <end position="210"/>
    </location>
</feature>
<sequence>MSSRANRTGRKQAGQQTLPGNAQGPAAVNRARALPNTNPQATADSLAQQFFNKKPVAKPIGHAKWPELPAGQGELFFECTLFLYSVLALFLQYLNLYKTLWWLPKSYWPTSLKYYMINPYLLSCIGLMLGVRVTKCFYNTITDIFFYITKGEEYVIFKSIEYGLLKTPICTMVTSSFVFSFTRVYVEHTSKAVFYFSVPLMAYFFLLWLGFDRIKDEDRVVLPYFSPTSIIAKISRPFCAALTLFFAIKRSNSLMDLDTVAHLCTLDPVQNRAEANALAKDFFLRLMYSFFVGFSTSYLSMYLPTVFLPYHTRYVQGIPQHLLLHHTWLMQIYTIVALTSFSVYFTYLLPLPYFDLLQRCAIHLGRWELLEGVGNEEQEQALPYVERNENGPIAYKHKAIVKHNNQYYQAVAAKSANSVSATPGDSTHYFFFRIANDPVKFITLLCMFETALIAFQFWMLVLTTDWQHIVTLVLLMFANYLLLGKLLKDRVVIGRIYKPSAEDLSLWRQMKTEREARQAAAASAQNGTPENAAS</sequence>
<reference evidence="8" key="1">
    <citation type="journal article" date="2013" name="Genetics">
        <title>The draft genome and transcriptome of Panagrellus redivivus are shaped by the harsh demands of a free-living lifestyle.</title>
        <authorList>
            <person name="Srinivasan J."/>
            <person name="Dillman A.R."/>
            <person name="Macchietto M.G."/>
            <person name="Heikkinen L."/>
            <person name="Lakso M."/>
            <person name="Fracchia K.M."/>
            <person name="Antoshechkin I."/>
            <person name="Mortazavi A."/>
            <person name="Wong G."/>
            <person name="Sternberg P.W."/>
        </authorList>
    </citation>
    <scope>NUCLEOTIDE SEQUENCE [LARGE SCALE GENOMIC DNA]</scope>
    <source>
        <strain evidence="8">MT8872</strain>
    </source>
</reference>
<comment type="similarity">
    <text evidence="2">Belongs to the TMEM39 family.</text>
</comment>
<dbReference type="AlphaFoldDB" id="A0A7E4USF4"/>
<feature type="transmembrane region" description="Helical" evidence="7">
    <location>
        <begin position="441"/>
        <end position="460"/>
    </location>
</feature>
<comment type="subcellular location">
    <subcellularLocation>
        <location evidence="1">Membrane</location>
        <topology evidence="1">Multi-pass membrane protein</topology>
    </subcellularLocation>
</comment>
<accession>A0A7E4USF4</accession>
<evidence type="ECO:0000256" key="4">
    <source>
        <dbReference type="ARBA" id="ARBA00022989"/>
    </source>
</evidence>
<feature type="transmembrane region" description="Helical" evidence="7">
    <location>
        <begin position="466"/>
        <end position="483"/>
    </location>
</feature>
<dbReference type="Pfam" id="PF10271">
    <property type="entry name" value="Tmp39"/>
    <property type="match status" value="1"/>
</dbReference>
<evidence type="ECO:0000256" key="1">
    <source>
        <dbReference type="ARBA" id="ARBA00004141"/>
    </source>
</evidence>
<evidence type="ECO:0000313" key="8">
    <source>
        <dbReference type="Proteomes" id="UP000492821"/>
    </source>
</evidence>
<evidence type="ECO:0000256" key="3">
    <source>
        <dbReference type="ARBA" id="ARBA00022692"/>
    </source>
</evidence>
<keyword evidence="4 7" id="KW-1133">Transmembrane helix</keyword>
<feature type="transmembrane region" description="Helical" evidence="7">
    <location>
        <begin position="328"/>
        <end position="349"/>
    </location>
</feature>
<dbReference type="InterPro" id="IPR019397">
    <property type="entry name" value="Uncharacterised_TMEM39"/>
</dbReference>
<dbReference type="WBParaSite" id="Pan_g11968.t1">
    <property type="protein sequence ID" value="Pan_g11968.t1"/>
    <property type="gene ID" value="Pan_g11968"/>
</dbReference>
<evidence type="ECO:0000256" key="6">
    <source>
        <dbReference type="SAM" id="MobiDB-lite"/>
    </source>
</evidence>
<evidence type="ECO:0000313" key="9">
    <source>
        <dbReference type="WBParaSite" id="Pan_g11968.t1"/>
    </source>
</evidence>
<name>A0A7E4USF4_PANRE</name>
<reference evidence="9" key="2">
    <citation type="submission" date="2020-10" db="UniProtKB">
        <authorList>
            <consortium name="WormBaseParasite"/>
        </authorList>
    </citation>
    <scope>IDENTIFICATION</scope>
</reference>
<proteinExistence type="inferred from homology"/>
<keyword evidence="3 7" id="KW-0812">Transmembrane</keyword>
<organism evidence="8 9">
    <name type="scientific">Panagrellus redivivus</name>
    <name type="common">Microworm</name>
    <dbReference type="NCBI Taxonomy" id="6233"/>
    <lineage>
        <taxon>Eukaryota</taxon>
        <taxon>Metazoa</taxon>
        <taxon>Ecdysozoa</taxon>
        <taxon>Nematoda</taxon>
        <taxon>Chromadorea</taxon>
        <taxon>Rhabditida</taxon>
        <taxon>Tylenchina</taxon>
        <taxon>Panagrolaimomorpha</taxon>
        <taxon>Panagrolaimoidea</taxon>
        <taxon>Panagrolaimidae</taxon>
        <taxon>Panagrellus</taxon>
    </lineage>
</organism>
<keyword evidence="5 7" id="KW-0472">Membrane</keyword>
<protein>
    <submittedName>
        <fullName evidence="9">Nucleoporin NDC1</fullName>
    </submittedName>
</protein>
<feature type="region of interest" description="Disordered" evidence="6">
    <location>
        <begin position="1"/>
        <end position="28"/>
    </location>
</feature>
<dbReference type="PANTHER" id="PTHR12995">
    <property type="entry name" value="FI21814P1"/>
    <property type="match status" value="1"/>
</dbReference>
<evidence type="ECO:0000256" key="5">
    <source>
        <dbReference type="ARBA" id="ARBA00023136"/>
    </source>
</evidence>
<feature type="transmembrane region" description="Helical" evidence="7">
    <location>
        <begin position="75"/>
        <end position="94"/>
    </location>
</feature>
<evidence type="ECO:0000256" key="7">
    <source>
        <dbReference type="SAM" id="Phobius"/>
    </source>
</evidence>
<dbReference type="Proteomes" id="UP000492821">
    <property type="component" value="Unassembled WGS sequence"/>
</dbReference>
<feature type="transmembrane region" description="Helical" evidence="7">
    <location>
        <begin position="114"/>
        <end position="131"/>
    </location>
</feature>
<keyword evidence="8" id="KW-1185">Reference proteome</keyword>
<dbReference type="PANTHER" id="PTHR12995:SF4">
    <property type="entry name" value="FI21814P1"/>
    <property type="match status" value="1"/>
</dbReference>